<evidence type="ECO:0000313" key="3">
    <source>
        <dbReference type="EMBL" id="CAB4894142.1"/>
    </source>
</evidence>
<feature type="domain" description="VWFA" evidence="2">
    <location>
        <begin position="41"/>
        <end position="219"/>
    </location>
</feature>
<dbReference type="PANTHER" id="PTHR10579">
    <property type="entry name" value="CALCIUM-ACTIVATED CHLORIDE CHANNEL REGULATOR"/>
    <property type="match status" value="1"/>
</dbReference>
<dbReference type="InterPro" id="IPR051266">
    <property type="entry name" value="CLCR"/>
</dbReference>
<dbReference type="SMART" id="SM00327">
    <property type="entry name" value="VWA"/>
    <property type="match status" value="1"/>
</dbReference>
<feature type="region of interest" description="Disordered" evidence="1">
    <location>
        <begin position="403"/>
        <end position="458"/>
    </location>
</feature>
<dbReference type="AlphaFoldDB" id="A0A6J7FD92"/>
<dbReference type="Pfam" id="PF13519">
    <property type="entry name" value="VWA_2"/>
    <property type="match status" value="1"/>
</dbReference>
<gene>
    <name evidence="3" type="ORF">UFOPK3564_00194</name>
</gene>
<reference evidence="3" key="1">
    <citation type="submission" date="2020-05" db="EMBL/GenBank/DDBJ databases">
        <authorList>
            <person name="Chiriac C."/>
            <person name="Salcher M."/>
            <person name="Ghai R."/>
            <person name="Kavagutti S V."/>
        </authorList>
    </citation>
    <scope>NUCLEOTIDE SEQUENCE</scope>
</reference>
<dbReference type="InterPro" id="IPR036465">
    <property type="entry name" value="vWFA_dom_sf"/>
</dbReference>
<dbReference type="Gene3D" id="3.40.50.410">
    <property type="entry name" value="von Willebrand factor, type A domain"/>
    <property type="match status" value="1"/>
</dbReference>
<dbReference type="InterPro" id="IPR002035">
    <property type="entry name" value="VWF_A"/>
</dbReference>
<protein>
    <submittedName>
        <fullName evidence="3">Unannotated protein</fullName>
    </submittedName>
</protein>
<feature type="compositionally biased region" description="Basic and acidic residues" evidence="1">
    <location>
        <begin position="422"/>
        <end position="458"/>
    </location>
</feature>
<dbReference type="PANTHER" id="PTHR10579:SF43">
    <property type="entry name" value="ZINC FINGER (C3HC4-TYPE RING FINGER) FAMILY PROTEIN"/>
    <property type="match status" value="1"/>
</dbReference>
<dbReference type="EMBL" id="CAFBMK010000006">
    <property type="protein sequence ID" value="CAB4894142.1"/>
    <property type="molecule type" value="Genomic_DNA"/>
</dbReference>
<proteinExistence type="predicted"/>
<sequence>MHLNTLLDVDLIAVETKDELSILLELQAPESETQAARPPHTLQVVLDRSGSMGGGALDAAKAALIELIGRLDAHDRFGLVAFDHEVEVVVPSAPLTDRDAVRQAIAGVHPRGSTDLSSGLIRGVQEAQRTKGDGGATVLLLSDGHANQGLTDHQILGGFAGGARRDGITVGVIGIGLHYDEDLLSALAAGGAGNVHFAEQADGVVGALSAEVDGLLDQVVQAATLTVRPGPAIQTVTLFNDLPVSEVEGGFVVELGNFVAGEERKLLLQATIPALRDLGLAEVCGLTMRWTETATLKGQTVEVPVHVGIVPGDEAAGRVPNPVVRTEAAFQKAQRSRKDAADALRHGDVRGGSDIMRLAAMDLTDAAAAAPPAMAAEMAAEADGLRADADEALYAPVERSVKNQRAQYHDKTSKRRSMANMEAREELRRQRDEERRRAAGRADRNTATDDEPGEGKFG</sequence>
<evidence type="ECO:0000259" key="2">
    <source>
        <dbReference type="PROSITE" id="PS50234"/>
    </source>
</evidence>
<dbReference type="PROSITE" id="PS50234">
    <property type="entry name" value="VWFA"/>
    <property type="match status" value="1"/>
</dbReference>
<organism evidence="3">
    <name type="scientific">freshwater metagenome</name>
    <dbReference type="NCBI Taxonomy" id="449393"/>
    <lineage>
        <taxon>unclassified sequences</taxon>
        <taxon>metagenomes</taxon>
        <taxon>ecological metagenomes</taxon>
    </lineage>
</organism>
<name>A0A6J7FD92_9ZZZZ</name>
<accession>A0A6J7FD92</accession>
<dbReference type="SUPFAM" id="SSF53300">
    <property type="entry name" value="vWA-like"/>
    <property type="match status" value="1"/>
</dbReference>
<evidence type="ECO:0000256" key="1">
    <source>
        <dbReference type="SAM" id="MobiDB-lite"/>
    </source>
</evidence>